<dbReference type="Pfam" id="PF01381">
    <property type="entry name" value="HTH_3"/>
    <property type="match status" value="1"/>
</dbReference>
<feature type="domain" description="HTH cro/C1-type" evidence="1">
    <location>
        <begin position="7"/>
        <end position="65"/>
    </location>
</feature>
<protein>
    <recommendedName>
        <fullName evidence="1">HTH cro/C1-type domain-containing protein</fullName>
    </recommendedName>
</protein>
<dbReference type="SMART" id="SM00530">
    <property type="entry name" value="HTH_XRE"/>
    <property type="match status" value="1"/>
</dbReference>
<dbReference type="InterPro" id="IPR010982">
    <property type="entry name" value="Lambda_DNA-bd_dom_sf"/>
</dbReference>
<dbReference type="Gene3D" id="1.10.260.40">
    <property type="entry name" value="lambda repressor-like DNA-binding domains"/>
    <property type="match status" value="1"/>
</dbReference>
<dbReference type="CDD" id="cd00093">
    <property type="entry name" value="HTH_XRE"/>
    <property type="match status" value="1"/>
</dbReference>
<evidence type="ECO:0000313" key="2">
    <source>
        <dbReference type="EMBL" id="MPM62658.1"/>
    </source>
</evidence>
<sequence length="165" mass="19438">MAIGDRIRRLRNLRGMTQKELGLAVGFSETTADVRVAQYESGTRTPKKDMINRLSEALDVSYRAIYESTLYEAEDLMYTLFELDEHYPIRLYESIDISNPYSPERHVGINFRSAALNEYIKEWQHRKKELDDGLITESEYMEWKWGWPQTMDGCGTQTPTKKWRK</sequence>
<dbReference type="SUPFAM" id="SSF47413">
    <property type="entry name" value="lambda repressor-like DNA-binding domains"/>
    <property type="match status" value="1"/>
</dbReference>
<comment type="caution">
    <text evidence="2">The sequence shown here is derived from an EMBL/GenBank/DDBJ whole genome shotgun (WGS) entry which is preliminary data.</text>
</comment>
<dbReference type="PROSITE" id="PS50943">
    <property type="entry name" value="HTH_CROC1"/>
    <property type="match status" value="1"/>
</dbReference>
<proteinExistence type="predicted"/>
<accession>A0A645BC74</accession>
<evidence type="ECO:0000259" key="1">
    <source>
        <dbReference type="PROSITE" id="PS50943"/>
    </source>
</evidence>
<organism evidence="2">
    <name type="scientific">bioreactor metagenome</name>
    <dbReference type="NCBI Taxonomy" id="1076179"/>
    <lineage>
        <taxon>unclassified sequences</taxon>
        <taxon>metagenomes</taxon>
        <taxon>ecological metagenomes</taxon>
    </lineage>
</organism>
<gene>
    <name evidence="2" type="ORF">SDC9_109535</name>
</gene>
<dbReference type="InterPro" id="IPR001387">
    <property type="entry name" value="Cro/C1-type_HTH"/>
</dbReference>
<dbReference type="GO" id="GO:0003677">
    <property type="term" value="F:DNA binding"/>
    <property type="evidence" value="ECO:0007669"/>
    <property type="project" value="InterPro"/>
</dbReference>
<dbReference type="EMBL" id="VSSQ01018981">
    <property type="protein sequence ID" value="MPM62658.1"/>
    <property type="molecule type" value="Genomic_DNA"/>
</dbReference>
<dbReference type="AlphaFoldDB" id="A0A645BC74"/>
<reference evidence="2" key="1">
    <citation type="submission" date="2019-08" db="EMBL/GenBank/DDBJ databases">
        <authorList>
            <person name="Kucharzyk K."/>
            <person name="Murdoch R.W."/>
            <person name="Higgins S."/>
            <person name="Loffler F."/>
        </authorList>
    </citation>
    <scope>NUCLEOTIDE SEQUENCE</scope>
</reference>
<name>A0A645BC74_9ZZZZ</name>